<protein>
    <submittedName>
        <fullName evidence="4">PucR family transcriptional regulator</fullName>
    </submittedName>
</protein>
<dbReference type="InterPro" id="IPR051448">
    <property type="entry name" value="CdaR-like_regulators"/>
</dbReference>
<name>A0A176QEI0_9MICO</name>
<feature type="domain" description="CdaR GGDEF-like" evidence="3">
    <location>
        <begin position="165"/>
        <end position="268"/>
    </location>
</feature>
<evidence type="ECO:0000259" key="3">
    <source>
        <dbReference type="Pfam" id="PF17853"/>
    </source>
</evidence>
<evidence type="ECO:0000313" key="5">
    <source>
        <dbReference type="Proteomes" id="UP000076976"/>
    </source>
</evidence>
<gene>
    <name evidence="4" type="ORF">AWH69_08815</name>
</gene>
<dbReference type="STRING" id="262209.AWH69_08815"/>
<reference evidence="4 5" key="1">
    <citation type="submission" date="2016-01" db="EMBL/GenBank/DDBJ databases">
        <title>Janibacter melonis strain CD11_4 genome sequencing and assembly.</title>
        <authorList>
            <person name="Nair G.R."/>
            <person name="Kaur G."/>
            <person name="Chander A.M."/>
            <person name="Mayilraj S."/>
        </authorList>
    </citation>
    <scope>NUCLEOTIDE SEQUENCE [LARGE SCALE GENOMIC DNA]</scope>
    <source>
        <strain evidence="4 5">CD11-4</strain>
    </source>
</reference>
<dbReference type="EMBL" id="LQZG01000002">
    <property type="protein sequence ID" value="OAB88082.1"/>
    <property type="molecule type" value="Genomic_DNA"/>
</dbReference>
<evidence type="ECO:0000313" key="4">
    <source>
        <dbReference type="EMBL" id="OAB88082.1"/>
    </source>
</evidence>
<comment type="similarity">
    <text evidence="1">Belongs to the CdaR family.</text>
</comment>
<dbReference type="InterPro" id="IPR042070">
    <property type="entry name" value="PucR_C-HTH_sf"/>
</dbReference>
<organism evidence="4 5">
    <name type="scientific">Janibacter melonis</name>
    <dbReference type="NCBI Taxonomy" id="262209"/>
    <lineage>
        <taxon>Bacteria</taxon>
        <taxon>Bacillati</taxon>
        <taxon>Actinomycetota</taxon>
        <taxon>Actinomycetes</taxon>
        <taxon>Micrococcales</taxon>
        <taxon>Intrasporangiaceae</taxon>
        <taxon>Janibacter</taxon>
    </lineage>
</organism>
<evidence type="ECO:0000259" key="2">
    <source>
        <dbReference type="Pfam" id="PF13556"/>
    </source>
</evidence>
<dbReference type="Proteomes" id="UP000076976">
    <property type="component" value="Unassembled WGS sequence"/>
</dbReference>
<dbReference type="InterPro" id="IPR041522">
    <property type="entry name" value="CdaR_GGDEF"/>
</dbReference>
<feature type="domain" description="PucR C-terminal helix-turn-helix" evidence="2">
    <location>
        <begin position="325"/>
        <end position="382"/>
    </location>
</feature>
<dbReference type="InterPro" id="IPR025736">
    <property type="entry name" value="PucR_C-HTH_dom"/>
</dbReference>
<evidence type="ECO:0000256" key="1">
    <source>
        <dbReference type="ARBA" id="ARBA00006754"/>
    </source>
</evidence>
<dbReference type="PANTHER" id="PTHR33744:SF7">
    <property type="entry name" value="PUCR FAMILY TRANSCRIPTIONAL REGULATOR"/>
    <property type="match status" value="1"/>
</dbReference>
<accession>A0A176QEI0</accession>
<keyword evidence="5" id="KW-1185">Reference proteome</keyword>
<dbReference type="Pfam" id="PF17853">
    <property type="entry name" value="GGDEF_2"/>
    <property type="match status" value="1"/>
</dbReference>
<proteinExistence type="inferred from homology"/>
<dbReference type="AlphaFoldDB" id="A0A176QEI0"/>
<dbReference type="Pfam" id="PF13556">
    <property type="entry name" value="HTH_30"/>
    <property type="match status" value="1"/>
</dbReference>
<sequence length="393" mass="41558">MPTASPVPSRAQAAVRRRAGELATAATRQLEESHSWYADLSAQERAWVAQVAQAGIADFVAWLAAGTHGGPARPGAIFASAPRELTRSITLAQTLSLLREVVRVVESRVESVVRAEDVVVVREAILRYSSEVAFGAALVYAEAAEQRGAWDARLEALVLDAVLRGEVDESIRSQASALGWTATTGVVVVVGRAPAPDESGIEGVLSHLHRAAARRHLAVIAGVQGRRLVAVLGQVQDVTAEVSALADCFGDGPLVHGVVVDDLVEGALSAAAAMAGYDASGGWPACPRPCPASDLLPERALAGDEWARHELVTTVWEPLRAQPALLRTAEIHLDTKGGLEGTARALFVHVNTVRYRLGKITDATGYDLGEPHDAFTVRTALTIGRLLEVTSNN</sequence>
<comment type="caution">
    <text evidence="4">The sequence shown here is derived from an EMBL/GenBank/DDBJ whole genome shotgun (WGS) entry which is preliminary data.</text>
</comment>
<dbReference type="PANTHER" id="PTHR33744">
    <property type="entry name" value="CARBOHYDRATE DIACID REGULATOR"/>
    <property type="match status" value="1"/>
</dbReference>
<dbReference type="RefSeq" id="WP_068274079.1">
    <property type="nucleotide sequence ID" value="NZ_LQZG01000002.1"/>
</dbReference>
<dbReference type="Gene3D" id="1.10.10.2840">
    <property type="entry name" value="PucR C-terminal helix-turn-helix domain"/>
    <property type="match status" value="1"/>
</dbReference>